<accession>A0A8K0GCY6</accession>
<protein>
    <submittedName>
        <fullName evidence="2">Uncharacterized protein</fullName>
    </submittedName>
</protein>
<proteinExistence type="predicted"/>
<comment type="caution">
    <text evidence="2">The sequence shown here is derived from an EMBL/GenBank/DDBJ whole genome shotgun (WGS) entry which is preliminary data.</text>
</comment>
<keyword evidence="1" id="KW-0732">Signal</keyword>
<dbReference type="Pfam" id="PF06585">
    <property type="entry name" value="JHBP"/>
    <property type="match status" value="1"/>
</dbReference>
<dbReference type="AlphaFoldDB" id="A0A8K0GCY6"/>
<evidence type="ECO:0000313" key="2">
    <source>
        <dbReference type="EMBL" id="KAF2894421.1"/>
    </source>
</evidence>
<evidence type="ECO:0000313" key="3">
    <source>
        <dbReference type="Proteomes" id="UP000801492"/>
    </source>
</evidence>
<dbReference type="InterPro" id="IPR010562">
    <property type="entry name" value="Haemolymph_juvenile_hormone-bd"/>
</dbReference>
<name>A0A8K0GCY6_IGNLU</name>
<dbReference type="EMBL" id="VTPC01006990">
    <property type="protein sequence ID" value="KAF2894421.1"/>
    <property type="molecule type" value="Genomic_DNA"/>
</dbReference>
<sequence>MPSVALTSVFLLSALLLESTTANDLRPISGTFEVNGNIKEKDGVDYYNTTNIHVHLNIADGCYFMSNIFDDPFLTRTTIEIFNINSKLLTSVVTPVFEELTKLGIRNIMESLTNALSYEEMFPLINSLPVLP</sequence>
<feature type="signal peptide" evidence="1">
    <location>
        <begin position="1"/>
        <end position="22"/>
    </location>
</feature>
<keyword evidence="3" id="KW-1185">Reference proteome</keyword>
<feature type="chain" id="PRO_5035445132" evidence="1">
    <location>
        <begin position="23"/>
        <end position="132"/>
    </location>
</feature>
<dbReference type="Gene3D" id="3.15.10.30">
    <property type="entry name" value="Haemolymph juvenile hormone binding protein"/>
    <property type="match status" value="1"/>
</dbReference>
<organism evidence="2 3">
    <name type="scientific">Ignelater luminosus</name>
    <name type="common">Cucubano</name>
    <name type="synonym">Pyrophorus luminosus</name>
    <dbReference type="NCBI Taxonomy" id="2038154"/>
    <lineage>
        <taxon>Eukaryota</taxon>
        <taxon>Metazoa</taxon>
        <taxon>Ecdysozoa</taxon>
        <taxon>Arthropoda</taxon>
        <taxon>Hexapoda</taxon>
        <taxon>Insecta</taxon>
        <taxon>Pterygota</taxon>
        <taxon>Neoptera</taxon>
        <taxon>Endopterygota</taxon>
        <taxon>Coleoptera</taxon>
        <taxon>Polyphaga</taxon>
        <taxon>Elateriformia</taxon>
        <taxon>Elateroidea</taxon>
        <taxon>Elateridae</taxon>
        <taxon>Agrypninae</taxon>
        <taxon>Pyrophorini</taxon>
        <taxon>Ignelater</taxon>
    </lineage>
</organism>
<dbReference type="InterPro" id="IPR038606">
    <property type="entry name" value="To_sf"/>
</dbReference>
<dbReference type="Proteomes" id="UP000801492">
    <property type="component" value="Unassembled WGS sequence"/>
</dbReference>
<reference evidence="2" key="1">
    <citation type="submission" date="2019-08" db="EMBL/GenBank/DDBJ databases">
        <title>The genome of the North American firefly Photinus pyralis.</title>
        <authorList>
            <consortium name="Photinus pyralis genome working group"/>
            <person name="Fallon T.R."/>
            <person name="Sander Lower S.E."/>
            <person name="Weng J.-K."/>
        </authorList>
    </citation>
    <scope>NUCLEOTIDE SEQUENCE</scope>
    <source>
        <strain evidence="2">TRF0915ILg1</strain>
        <tissue evidence="2">Whole body</tissue>
    </source>
</reference>
<gene>
    <name evidence="2" type="ORF">ILUMI_11749</name>
</gene>
<evidence type="ECO:0000256" key="1">
    <source>
        <dbReference type="SAM" id="SignalP"/>
    </source>
</evidence>